<feature type="domain" description="BTB" evidence="1">
    <location>
        <begin position="5"/>
        <end position="79"/>
    </location>
</feature>
<feature type="non-terminal residue" evidence="2">
    <location>
        <position position="1"/>
    </location>
</feature>
<dbReference type="PROSITE" id="PS50097">
    <property type="entry name" value="BTB"/>
    <property type="match status" value="1"/>
</dbReference>
<dbReference type="Pfam" id="PF00651">
    <property type="entry name" value="BTB"/>
    <property type="match status" value="1"/>
</dbReference>
<dbReference type="AlphaFoldDB" id="A0A559MGL8"/>
<reference evidence="2 3" key="1">
    <citation type="submission" date="2018-05" db="EMBL/GenBank/DDBJ databases">
        <title>Genome sequencing and assembly of the regulated plant pathogen Lachnellula willkommii and related sister species for the development of diagnostic species identification markers.</title>
        <authorList>
            <person name="Giroux E."/>
            <person name="Bilodeau G."/>
        </authorList>
    </citation>
    <scope>NUCLEOTIDE SEQUENCE [LARGE SCALE GENOMIC DNA]</scope>
    <source>
        <strain evidence="2 3">CBS 172.35</strain>
    </source>
</reference>
<keyword evidence="3" id="KW-1185">Reference proteome</keyword>
<evidence type="ECO:0000259" key="1">
    <source>
        <dbReference type="PROSITE" id="PS50097"/>
    </source>
</evidence>
<dbReference type="EMBL" id="QGML01000395">
    <property type="protein sequence ID" value="TVY92072.1"/>
    <property type="molecule type" value="Genomic_DNA"/>
</dbReference>
<accession>A0A559MGL8</accession>
<feature type="non-terminal residue" evidence="2">
    <location>
        <position position="206"/>
    </location>
</feature>
<dbReference type="InterPro" id="IPR011333">
    <property type="entry name" value="SKP1/BTB/POZ_sf"/>
</dbReference>
<sequence>SPQNEFVTVVVGKGERKEKFTVYKKFICYYSPFFNVAFNKLNGLFVEDKSQTVDFEDTTPKAFSIFVRWLYRQSIRDNRGALPQAHLLARLWILSDKLLSVGVQNAAIEGLCEKGWFGNNGSVAEISYVYKNTKAGSPLRQLLIDQITHKAPYTALAKALTSKVQDFPNEMLVDLILAQKKLLVKTNVATETLKAENYFIMDIGES</sequence>
<comment type="caution">
    <text evidence="2">The sequence shown here is derived from an EMBL/GenBank/DDBJ whole genome shotgun (WGS) entry which is preliminary data.</text>
</comment>
<dbReference type="Gene3D" id="3.30.710.10">
    <property type="entry name" value="Potassium Channel Kv1.1, Chain A"/>
    <property type="match status" value="1"/>
</dbReference>
<dbReference type="PANTHER" id="PTHR47843:SF2">
    <property type="entry name" value="BTB DOMAIN-CONTAINING PROTEIN"/>
    <property type="match status" value="1"/>
</dbReference>
<dbReference type="Proteomes" id="UP000315522">
    <property type="component" value="Unassembled WGS sequence"/>
</dbReference>
<evidence type="ECO:0000313" key="3">
    <source>
        <dbReference type="Proteomes" id="UP000315522"/>
    </source>
</evidence>
<organism evidence="2 3">
    <name type="scientific">Lachnellula willkommii</name>
    <dbReference type="NCBI Taxonomy" id="215461"/>
    <lineage>
        <taxon>Eukaryota</taxon>
        <taxon>Fungi</taxon>
        <taxon>Dikarya</taxon>
        <taxon>Ascomycota</taxon>
        <taxon>Pezizomycotina</taxon>
        <taxon>Leotiomycetes</taxon>
        <taxon>Helotiales</taxon>
        <taxon>Lachnaceae</taxon>
        <taxon>Lachnellula</taxon>
    </lineage>
</organism>
<dbReference type="SUPFAM" id="SSF54695">
    <property type="entry name" value="POZ domain"/>
    <property type="match status" value="1"/>
</dbReference>
<protein>
    <recommendedName>
        <fullName evidence="1">BTB domain-containing protein</fullName>
    </recommendedName>
</protein>
<dbReference type="InterPro" id="IPR000210">
    <property type="entry name" value="BTB/POZ_dom"/>
</dbReference>
<evidence type="ECO:0000313" key="2">
    <source>
        <dbReference type="EMBL" id="TVY92072.1"/>
    </source>
</evidence>
<proteinExistence type="predicted"/>
<name>A0A559MGL8_9HELO</name>
<gene>
    <name evidence="2" type="ORF">LAWI1_G004279</name>
</gene>
<dbReference type="PANTHER" id="PTHR47843">
    <property type="entry name" value="BTB DOMAIN-CONTAINING PROTEIN-RELATED"/>
    <property type="match status" value="1"/>
</dbReference>
<dbReference type="CDD" id="cd18186">
    <property type="entry name" value="BTB_POZ_ZBTB_KLHL-like"/>
    <property type="match status" value="1"/>
</dbReference>